<feature type="compositionally biased region" description="Polar residues" evidence="10">
    <location>
        <begin position="107"/>
        <end position="120"/>
    </location>
</feature>
<dbReference type="PANTHER" id="PTHR43448">
    <property type="entry name" value="PROTOHEME IX FARNESYLTRANSFERASE, MITOCHONDRIAL"/>
    <property type="match status" value="1"/>
</dbReference>
<dbReference type="KEGG" id="ncc:104945052"/>
<keyword evidence="11" id="KW-1185">Reference proteome</keyword>
<keyword evidence="8" id="KW-0472">Membrane</keyword>
<dbReference type="InterPro" id="IPR044878">
    <property type="entry name" value="UbiA_sf"/>
</dbReference>
<dbReference type="Proteomes" id="UP000504611">
    <property type="component" value="Unplaced"/>
</dbReference>
<reference evidence="12" key="1">
    <citation type="submission" date="2025-08" db="UniProtKB">
        <authorList>
            <consortium name="RefSeq"/>
        </authorList>
    </citation>
    <scope>IDENTIFICATION</scope>
    <source>
        <tissue evidence="12">Muscle</tissue>
    </source>
</reference>
<dbReference type="GO" id="GO:0016020">
    <property type="term" value="C:membrane"/>
    <property type="evidence" value="ECO:0007669"/>
    <property type="project" value="UniProtKB-SubCell"/>
</dbReference>
<dbReference type="InterPro" id="IPR030470">
    <property type="entry name" value="UbiA_prenylTrfase_CS"/>
</dbReference>
<feature type="region of interest" description="Disordered" evidence="10">
    <location>
        <begin position="125"/>
        <end position="159"/>
    </location>
</feature>
<evidence type="ECO:0000313" key="11">
    <source>
        <dbReference type="Proteomes" id="UP000504611"/>
    </source>
</evidence>
<name>A0A6I9MS23_9TELE</name>
<dbReference type="GO" id="GO:0006784">
    <property type="term" value="P:heme A biosynthetic process"/>
    <property type="evidence" value="ECO:0007669"/>
    <property type="project" value="TreeGrafter"/>
</dbReference>
<organism evidence="11 12">
    <name type="scientific">Notothenia coriiceps</name>
    <name type="common">black rockcod</name>
    <dbReference type="NCBI Taxonomy" id="8208"/>
    <lineage>
        <taxon>Eukaryota</taxon>
        <taxon>Metazoa</taxon>
        <taxon>Chordata</taxon>
        <taxon>Craniata</taxon>
        <taxon>Vertebrata</taxon>
        <taxon>Euteleostomi</taxon>
        <taxon>Actinopterygii</taxon>
        <taxon>Neopterygii</taxon>
        <taxon>Teleostei</taxon>
        <taxon>Neoteleostei</taxon>
        <taxon>Acanthomorphata</taxon>
        <taxon>Eupercaria</taxon>
        <taxon>Perciformes</taxon>
        <taxon>Notothenioidei</taxon>
        <taxon>Nototheniidae</taxon>
        <taxon>Notothenia</taxon>
    </lineage>
</organism>
<evidence type="ECO:0000256" key="6">
    <source>
        <dbReference type="ARBA" id="ARBA00022989"/>
    </source>
</evidence>
<dbReference type="InterPro" id="IPR000537">
    <property type="entry name" value="UbiA_prenyltransferase"/>
</dbReference>
<evidence type="ECO:0000256" key="10">
    <source>
        <dbReference type="SAM" id="MobiDB-lite"/>
    </source>
</evidence>
<accession>A0A6I9MS23</accession>
<keyword evidence="4" id="KW-0808">Transferase</keyword>
<feature type="compositionally biased region" description="Basic and acidic residues" evidence="10">
    <location>
        <begin position="147"/>
        <end position="159"/>
    </location>
</feature>
<evidence type="ECO:0000256" key="4">
    <source>
        <dbReference type="ARBA" id="ARBA00022679"/>
    </source>
</evidence>
<comment type="subcellular location">
    <subcellularLocation>
        <location evidence="1">Membrane</location>
        <topology evidence="1">Multi-pass membrane protein</topology>
    </subcellularLocation>
</comment>
<dbReference type="PANTHER" id="PTHR43448:SF2">
    <property type="entry name" value="PROTOHEME IX FARNESYLTRANSFERASE, MITOCHONDRIAL"/>
    <property type="match status" value="1"/>
</dbReference>
<dbReference type="Pfam" id="PF01040">
    <property type="entry name" value="UbiA"/>
    <property type="match status" value="1"/>
</dbReference>
<dbReference type="RefSeq" id="XP_010768984.1">
    <property type="nucleotide sequence ID" value="XM_010770682.1"/>
</dbReference>
<evidence type="ECO:0000256" key="5">
    <source>
        <dbReference type="ARBA" id="ARBA00022692"/>
    </source>
</evidence>
<evidence type="ECO:0000256" key="1">
    <source>
        <dbReference type="ARBA" id="ARBA00004141"/>
    </source>
</evidence>
<sequence>MYKTPCCRLSGLVGLSVKQKLVLNVPQCNQSARNLIQLHRRDPSNWLTYQHLTFLKRQYVTKNNNELHQRAIPKQAPALTIVNEREDTIERQVQRIPTIDPAERHNVSQPEDVNSEAQPGISTLKPVTEDAAEQRDSVSGTVGSSHETPHVHVETDKAKEERLDRQWKQLKVIVADLPDVYAKLAKIKLTALVVTSAAAGFAMAPVPFDPLLFFVSSLGIGLASCTANTINQYFEVPFDSNMNRTKNRPLVRGQI</sequence>
<dbReference type="InterPro" id="IPR006369">
    <property type="entry name" value="Protohaem_IX_farnesylTrfase"/>
</dbReference>
<dbReference type="GO" id="GO:0005739">
    <property type="term" value="C:mitochondrion"/>
    <property type="evidence" value="ECO:0007669"/>
    <property type="project" value="TreeGrafter"/>
</dbReference>
<keyword evidence="5" id="KW-0812">Transmembrane</keyword>
<protein>
    <recommendedName>
        <fullName evidence="3">Protoheme IX farnesyltransferase, mitochondrial</fullName>
    </recommendedName>
    <alternativeName>
        <fullName evidence="9">Heme O synthase</fullName>
    </alternativeName>
</protein>
<dbReference type="Gene3D" id="1.10.357.140">
    <property type="entry name" value="UbiA prenyltransferase"/>
    <property type="match status" value="1"/>
</dbReference>
<evidence type="ECO:0000256" key="7">
    <source>
        <dbReference type="ARBA" id="ARBA00023133"/>
    </source>
</evidence>
<dbReference type="CTD" id="1352"/>
<evidence type="ECO:0000256" key="2">
    <source>
        <dbReference type="ARBA" id="ARBA00005985"/>
    </source>
</evidence>
<evidence type="ECO:0000313" key="12">
    <source>
        <dbReference type="RefSeq" id="XP_010768984.1"/>
    </source>
</evidence>
<dbReference type="AlphaFoldDB" id="A0A6I9MS23"/>
<dbReference type="OrthoDB" id="5211at2759"/>
<feature type="region of interest" description="Disordered" evidence="10">
    <location>
        <begin position="101"/>
        <end position="120"/>
    </location>
</feature>
<proteinExistence type="inferred from homology"/>
<evidence type="ECO:0000256" key="8">
    <source>
        <dbReference type="ARBA" id="ARBA00023136"/>
    </source>
</evidence>
<evidence type="ECO:0000256" key="3">
    <source>
        <dbReference type="ARBA" id="ARBA00016335"/>
    </source>
</evidence>
<dbReference type="PROSITE" id="PS00943">
    <property type="entry name" value="UBIA"/>
    <property type="match status" value="1"/>
</dbReference>
<keyword evidence="7" id="KW-0350">Heme biosynthesis</keyword>
<evidence type="ECO:0000256" key="9">
    <source>
        <dbReference type="ARBA" id="ARBA00030253"/>
    </source>
</evidence>
<gene>
    <name evidence="12" type="primary">cox10</name>
</gene>
<keyword evidence="6" id="KW-1133">Transmembrane helix</keyword>
<feature type="non-terminal residue" evidence="12">
    <location>
        <position position="255"/>
    </location>
</feature>
<feature type="compositionally biased region" description="Polar residues" evidence="10">
    <location>
        <begin position="137"/>
        <end position="146"/>
    </location>
</feature>
<dbReference type="GO" id="GO:0008495">
    <property type="term" value="F:protoheme IX farnesyltransferase activity"/>
    <property type="evidence" value="ECO:0007669"/>
    <property type="project" value="InterPro"/>
</dbReference>
<comment type="similarity">
    <text evidence="2">Belongs to the UbiA prenyltransferase family.</text>
</comment>